<organism evidence="1 2">
    <name type="scientific">Ridgeia piscesae</name>
    <name type="common">Tubeworm</name>
    <dbReference type="NCBI Taxonomy" id="27915"/>
    <lineage>
        <taxon>Eukaryota</taxon>
        <taxon>Metazoa</taxon>
        <taxon>Spiralia</taxon>
        <taxon>Lophotrochozoa</taxon>
        <taxon>Annelida</taxon>
        <taxon>Polychaeta</taxon>
        <taxon>Sedentaria</taxon>
        <taxon>Canalipalpata</taxon>
        <taxon>Sabellida</taxon>
        <taxon>Siboglinidae</taxon>
        <taxon>Ridgeia</taxon>
    </lineage>
</organism>
<sequence length="132" mass="14973">MRLIIISYIHCNAAELCICITCIIVAPPSYVHAATSVHIATSTVCFANYNVHYLKFPHNHRILVTTQNKSCTSHILLHCINCSTVKSNFLQNSNFPKHCVLSTCKTILKTKNKLIFFTNKSMLNTIEKYNNK</sequence>
<dbReference type="Proteomes" id="UP001209878">
    <property type="component" value="Unassembled WGS sequence"/>
</dbReference>
<evidence type="ECO:0000313" key="1">
    <source>
        <dbReference type="EMBL" id="KAK2186395.1"/>
    </source>
</evidence>
<evidence type="ECO:0000313" key="2">
    <source>
        <dbReference type="Proteomes" id="UP001209878"/>
    </source>
</evidence>
<accession>A0AAD9UEJ5</accession>
<name>A0AAD9UEJ5_RIDPI</name>
<comment type="caution">
    <text evidence="1">The sequence shown here is derived from an EMBL/GenBank/DDBJ whole genome shotgun (WGS) entry which is preliminary data.</text>
</comment>
<keyword evidence="2" id="KW-1185">Reference proteome</keyword>
<proteinExistence type="predicted"/>
<reference evidence="1" key="1">
    <citation type="journal article" date="2023" name="Mol. Biol. Evol.">
        <title>Third-Generation Sequencing Reveals the Adaptive Role of the Epigenome in Three Deep-Sea Polychaetes.</title>
        <authorList>
            <person name="Perez M."/>
            <person name="Aroh O."/>
            <person name="Sun Y."/>
            <person name="Lan Y."/>
            <person name="Juniper S.K."/>
            <person name="Young C.R."/>
            <person name="Angers B."/>
            <person name="Qian P.Y."/>
        </authorList>
    </citation>
    <scope>NUCLEOTIDE SEQUENCE</scope>
    <source>
        <strain evidence="1">R07B-5</strain>
    </source>
</reference>
<protein>
    <submittedName>
        <fullName evidence="1">Uncharacterized protein</fullName>
    </submittedName>
</protein>
<dbReference type="AlphaFoldDB" id="A0AAD9UEJ5"/>
<gene>
    <name evidence="1" type="ORF">NP493_202g03008</name>
</gene>
<dbReference type="EMBL" id="JAODUO010000202">
    <property type="protein sequence ID" value="KAK2186395.1"/>
    <property type="molecule type" value="Genomic_DNA"/>
</dbReference>